<dbReference type="Proteomes" id="UP000238801">
    <property type="component" value="Unassembled WGS sequence"/>
</dbReference>
<feature type="region of interest" description="Disordered" evidence="1">
    <location>
        <begin position="1"/>
        <end position="21"/>
    </location>
</feature>
<accession>A0A2T0X9P8</accession>
<dbReference type="AlphaFoldDB" id="A0A2T0X9P8"/>
<dbReference type="EMBL" id="PVTT01000001">
    <property type="protein sequence ID" value="PRY95672.1"/>
    <property type="molecule type" value="Genomic_DNA"/>
</dbReference>
<reference evidence="3 4" key="1">
    <citation type="submission" date="2018-03" db="EMBL/GenBank/DDBJ databases">
        <title>Genomic Encyclopedia of Archaeal and Bacterial Type Strains, Phase II (KMG-II): from individual species to whole genera.</title>
        <authorList>
            <person name="Goeker M."/>
        </authorList>
    </citation>
    <scope>NUCLEOTIDE SEQUENCE [LARGE SCALE GENOMIC DNA]</scope>
    <source>
        <strain evidence="3 4">DSM 29318</strain>
    </source>
</reference>
<evidence type="ECO:0000256" key="1">
    <source>
        <dbReference type="SAM" id="MobiDB-lite"/>
    </source>
</evidence>
<evidence type="ECO:0000259" key="2">
    <source>
        <dbReference type="PROSITE" id="PS51186"/>
    </source>
</evidence>
<evidence type="ECO:0000313" key="3">
    <source>
        <dbReference type="EMBL" id="PRY95672.1"/>
    </source>
</evidence>
<proteinExistence type="predicted"/>
<keyword evidence="4" id="KW-1185">Reference proteome</keyword>
<dbReference type="InterPro" id="IPR016181">
    <property type="entry name" value="Acyl_CoA_acyltransferase"/>
</dbReference>
<dbReference type="GO" id="GO:0016747">
    <property type="term" value="F:acyltransferase activity, transferring groups other than amino-acyl groups"/>
    <property type="evidence" value="ECO:0007669"/>
    <property type="project" value="InterPro"/>
</dbReference>
<dbReference type="PROSITE" id="PS51186">
    <property type="entry name" value="GNAT"/>
    <property type="match status" value="1"/>
</dbReference>
<gene>
    <name evidence="3" type="ORF">BCF33_1295</name>
</gene>
<protein>
    <submittedName>
        <fullName evidence="3">Acetyltransferase (GNAT) family protein</fullName>
    </submittedName>
</protein>
<keyword evidence="3" id="KW-0808">Transferase</keyword>
<feature type="domain" description="N-acetyltransferase" evidence="2">
    <location>
        <begin position="20"/>
        <end position="156"/>
    </location>
</feature>
<dbReference type="SUPFAM" id="SSF55729">
    <property type="entry name" value="Acyl-CoA N-acyltransferases (Nat)"/>
    <property type="match status" value="1"/>
</dbReference>
<dbReference type="Gene3D" id="3.40.630.30">
    <property type="match status" value="1"/>
</dbReference>
<sequence>MAPKDPRGGPPPGGGAREGPAIRAARARDAGAMAGVLHAWIARTPWMPKLHMLGETEGFCRSLVPGALVAERDGVAGFLALEGEEIVALYCRDRGTGVGRALLERAKVGRERLALRAFEANGRARRFYAREGFAEVGGTDGENEEGLPDVLMEWRR</sequence>
<comment type="caution">
    <text evidence="3">The sequence shown here is derived from an EMBL/GenBank/DDBJ whole genome shotgun (WGS) entry which is preliminary data.</text>
</comment>
<dbReference type="InterPro" id="IPR000182">
    <property type="entry name" value="GNAT_dom"/>
</dbReference>
<name>A0A2T0X9P8_9RHOB</name>
<dbReference type="OrthoDB" id="9797417at2"/>
<evidence type="ECO:0000313" key="4">
    <source>
        <dbReference type="Proteomes" id="UP000238801"/>
    </source>
</evidence>
<organism evidence="3 4">
    <name type="scientific">Hasllibacter halocynthiae</name>
    <dbReference type="NCBI Taxonomy" id="595589"/>
    <lineage>
        <taxon>Bacteria</taxon>
        <taxon>Pseudomonadati</taxon>
        <taxon>Pseudomonadota</taxon>
        <taxon>Alphaproteobacteria</taxon>
        <taxon>Rhodobacterales</taxon>
        <taxon>Roseobacteraceae</taxon>
        <taxon>Hasllibacter</taxon>
    </lineage>
</organism>